<dbReference type="OrthoDB" id="9972728at2759"/>
<comment type="similarity">
    <text evidence="2">Belongs to the universal ribosomal protein uS7 family.</text>
</comment>
<evidence type="ECO:0000256" key="2">
    <source>
        <dbReference type="ARBA" id="ARBA00007151"/>
    </source>
</evidence>
<proteinExistence type="inferred from homology"/>
<dbReference type="GO" id="GO:0006412">
    <property type="term" value="P:translation"/>
    <property type="evidence" value="ECO:0007669"/>
    <property type="project" value="InterPro"/>
</dbReference>
<feature type="domain" description="Small ribosomal subunit protein uS7" evidence="9">
    <location>
        <begin position="189"/>
        <end position="347"/>
    </location>
</feature>
<dbReference type="AlphaFoldDB" id="A0A2T4C8C3"/>
<comment type="subcellular location">
    <subcellularLocation>
        <location evidence="1">Mitochondrion</location>
    </subcellularLocation>
</comment>
<dbReference type="PANTHER" id="PTHR11205">
    <property type="entry name" value="RIBOSOMAL PROTEIN S7"/>
    <property type="match status" value="1"/>
</dbReference>
<reference evidence="10 11" key="1">
    <citation type="submission" date="2016-07" db="EMBL/GenBank/DDBJ databases">
        <title>Multiple horizontal gene transfer events from other fungi enriched the ability of initially mycotrophic Trichoderma (Ascomycota) to feed on dead plant biomass.</title>
        <authorList>
            <consortium name="DOE Joint Genome Institute"/>
            <person name="Aerts A."/>
            <person name="Atanasova L."/>
            <person name="Chenthamara K."/>
            <person name="Zhang J."/>
            <person name="Grujic M."/>
            <person name="Henrissat B."/>
            <person name="Kuo A."/>
            <person name="Salamov A."/>
            <person name="Lipzen A."/>
            <person name="Labutti K."/>
            <person name="Barry K."/>
            <person name="Miao Y."/>
            <person name="Rahimi M.J."/>
            <person name="Shen Q."/>
            <person name="Grigoriev I.V."/>
            <person name="Kubicek C.P."/>
            <person name="Druzhinina I.S."/>
        </authorList>
    </citation>
    <scope>NUCLEOTIDE SEQUENCE [LARGE SCALE GENOMIC DNA]</scope>
    <source>
        <strain evidence="10 11">ATCC 18648</strain>
    </source>
</reference>
<dbReference type="Gene3D" id="1.10.455.10">
    <property type="entry name" value="Ribosomal protein S7 domain"/>
    <property type="match status" value="1"/>
</dbReference>
<dbReference type="InterPro" id="IPR023798">
    <property type="entry name" value="Ribosomal_uS7_dom"/>
</dbReference>
<evidence type="ECO:0000256" key="6">
    <source>
        <dbReference type="ARBA" id="ARBA00037226"/>
    </source>
</evidence>
<dbReference type="CDD" id="cd14868">
    <property type="entry name" value="uS7_Mitochondria_Fungi"/>
    <property type="match status" value="1"/>
</dbReference>
<gene>
    <name evidence="10" type="ORF">M440DRAFT_1400729</name>
</gene>
<dbReference type="FunFam" id="1.10.455.10:FF:000006">
    <property type="entry name" value="37S ribosomal protein S7, mitochondrial"/>
    <property type="match status" value="1"/>
</dbReference>
<feature type="compositionally biased region" description="Polar residues" evidence="8">
    <location>
        <begin position="44"/>
        <end position="60"/>
    </location>
</feature>
<accession>A0A2T4C8C3</accession>
<evidence type="ECO:0000259" key="9">
    <source>
        <dbReference type="Pfam" id="PF00177"/>
    </source>
</evidence>
<dbReference type="STRING" id="983965.A0A2T4C8C3"/>
<evidence type="ECO:0000256" key="7">
    <source>
        <dbReference type="ARBA" id="ARBA00039306"/>
    </source>
</evidence>
<dbReference type="InterPro" id="IPR047988">
    <property type="entry name" value="Ribosomal_uS7m_fungi"/>
</dbReference>
<dbReference type="InterPro" id="IPR036823">
    <property type="entry name" value="Ribosomal_uS7_dom_sf"/>
</dbReference>
<evidence type="ECO:0000256" key="4">
    <source>
        <dbReference type="ARBA" id="ARBA00023128"/>
    </source>
</evidence>
<dbReference type="SUPFAM" id="SSF47973">
    <property type="entry name" value="Ribosomal protein S7"/>
    <property type="match status" value="1"/>
</dbReference>
<keyword evidence="3 10" id="KW-0689">Ribosomal protein</keyword>
<name>A0A2T4C8C3_TRILO</name>
<keyword evidence="5" id="KW-0687">Ribonucleoprotein</keyword>
<dbReference type="Proteomes" id="UP000240760">
    <property type="component" value="Unassembled WGS sequence"/>
</dbReference>
<evidence type="ECO:0000256" key="1">
    <source>
        <dbReference type="ARBA" id="ARBA00004173"/>
    </source>
</evidence>
<keyword evidence="11" id="KW-1185">Reference proteome</keyword>
<keyword evidence="4" id="KW-0496">Mitochondrion</keyword>
<dbReference type="GO" id="GO:0005739">
    <property type="term" value="C:mitochondrion"/>
    <property type="evidence" value="ECO:0007669"/>
    <property type="project" value="UniProtKB-SubCell"/>
</dbReference>
<dbReference type="InterPro" id="IPR000235">
    <property type="entry name" value="Ribosomal_uS7"/>
</dbReference>
<dbReference type="Pfam" id="PF00177">
    <property type="entry name" value="Ribosomal_S7"/>
    <property type="match status" value="1"/>
</dbReference>
<evidence type="ECO:0000256" key="3">
    <source>
        <dbReference type="ARBA" id="ARBA00022980"/>
    </source>
</evidence>
<dbReference type="EMBL" id="KZ679130">
    <property type="protein sequence ID" value="PTB77784.1"/>
    <property type="molecule type" value="Genomic_DNA"/>
</dbReference>
<feature type="region of interest" description="Disordered" evidence="8">
    <location>
        <begin position="26"/>
        <end position="68"/>
    </location>
</feature>
<protein>
    <recommendedName>
        <fullName evidence="7">Small ribosomal subunit protein uS7m</fullName>
    </recommendedName>
</protein>
<organism evidence="10 11">
    <name type="scientific">Trichoderma longibrachiatum ATCC 18648</name>
    <dbReference type="NCBI Taxonomy" id="983965"/>
    <lineage>
        <taxon>Eukaryota</taxon>
        <taxon>Fungi</taxon>
        <taxon>Dikarya</taxon>
        <taxon>Ascomycota</taxon>
        <taxon>Pezizomycotina</taxon>
        <taxon>Sordariomycetes</taxon>
        <taxon>Hypocreomycetidae</taxon>
        <taxon>Hypocreales</taxon>
        <taxon>Hypocreaceae</taxon>
        <taxon>Trichoderma</taxon>
    </lineage>
</organism>
<dbReference type="GO" id="GO:1990904">
    <property type="term" value="C:ribonucleoprotein complex"/>
    <property type="evidence" value="ECO:0007669"/>
    <property type="project" value="UniProtKB-KW"/>
</dbReference>
<evidence type="ECO:0000256" key="5">
    <source>
        <dbReference type="ARBA" id="ARBA00023274"/>
    </source>
</evidence>
<sequence>MASRVNIWGACRSLALRPRPARIAAQPFRSQISSTRFYADDATNKPSNPPSGNESASGPVSESRLGNAKASERLPNELAQDISAETVSSSSQTRPTDALDDATLEQILYGGRPVTSQQEGGLTEAQEEALYREGVIPPPEQAEAVVAGSEAAAESQSLFSSGTDVQQAGHKFGLPQKPYPEGFHVKKRYHPVLEQITRLLMRHGELSVAQRNMATVMNYLRTAPAPIYSPKFPLLPGTPPAAHLPLNPVLYITIAIDSVAPLLKVRNIAGAGGGGRALELPVPLAVRQRRRMAFQWILDVINKKPSKGSGRNQFAHRIAEEIIAVVEGRSSVWEKRKLVHKLGTAARANVGSNKLKSKKKK</sequence>
<dbReference type="GO" id="GO:0005840">
    <property type="term" value="C:ribosome"/>
    <property type="evidence" value="ECO:0007669"/>
    <property type="project" value="UniProtKB-KW"/>
</dbReference>
<evidence type="ECO:0000313" key="11">
    <source>
        <dbReference type="Proteomes" id="UP000240760"/>
    </source>
</evidence>
<evidence type="ECO:0000256" key="8">
    <source>
        <dbReference type="SAM" id="MobiDB-lite"/>
    </source>
</evidence>
<evidence type="ECO:0000313" key="10">
    <source>
        <dbReference type="EMBL" id="PTB77784.1"/>
    </source>
</evidence>
<comment type="function">
    <text evidence="6">Component of the mitochondrial ribosome (mitoribosome), a dedicated translation machinery responsible for the synthesis of mitochondrial genome-encoded proteins, including at least some of the essential transmembrane subunits of the mitochondrial respiratory chain. The mitoribosomes are attached to the mitochondrial inner membrane and translation products are cotranslationally integrated into the membrane.</text>
</comment>